<evidence type="ECO:0000313" key="7">
    <source>
        <dbReference type="Proteomes" id="UP001412239"/>
    </source>
</evidence>
<keyword evidence="4" id="KW-0378">Hydrolase</keyword>
<dbReference type="EMBL" id="LN890944">
    <property type="protein sequence ID" value="CUS15712.1"/>
    <property type="molecule type" value="Genomic_DNA"/>
</dbReference>
<evidence type="ECO:0000256" key="1">
    <source>
        <dbReference type="ARBA" id="ARBA00006914"/>
    </source>
</evidence>
<evidence type="ECO:0000256" key="4">
    <source>
        <dbReference type="RuleBase" id="RU367045"/>
    </source>
</evidence>
<comment type="function">
    <text evidence="4">Required for vesicle-mediated transport. Catalyzes the fusion of transport vesicles within the Golgi cisternae. Is also required for transport from the endoplasmic reticulum to the Golgi stack. Seems to function as a fusion protein required for the delivery of cargo proteins to all compartments of the Golgi stack independent of vesicle origin.</text>
</comment>
<evidence type="ECO:0000256" key="5">
    <source>
        <dbReference type="SAM" id="MobiDB-lite"/>
    </source>
</evidence>
<dbReference type="GO" id="GO:0006891">
    <property type="term" value="P:intra-Golgi vesicle-mediated transport"/>
    <property type="evidence" value="ECO:0007669"/>
    <property type="project" value="TreeGrafter"/>
</dbReference>
<keyword evidence="2 4" id="KW-0547">Nucleotide-binding</keyword>
<name>A0A292Q7C3_9PEZI</name>
<evidence type="ECO:0000313" key="6">
    <source>
        <dbReference type="EMBL" id="CUS15712.1"/>
    </source>
</evidence>
<gene>
    <name evidence="6" type="ORF">GSTUAT00000205001</name>
</gene>
<dbReference type="SUPFAM" id="SSF52540">
    <property type="entry name" value="P-loop containing nucleoside triphosphate hydrolases"/>
    <property type="match status" value="1"/>
</dbReference>
<dbReference type="GO" id="GO:0005795">
    <property type="term" value="C:Golgi stack"/>
    <property type="evidence" value="ECO:0007669"/>
    <property type="project" value="TreeGrafter"/>
</dbReference>
<dbReference type="InterPro" id="IPR027417">
    <property type="entry name" value="P-loop_NTPase"/>
</dbReference>
<dbReference type="GO" id="GO:0035494">
    <property type="term" value="P:SNARE complex disassembly"/>
    <property type="evidence" value="ECO:0007669"/>
    <property type="project" value="InterPro"/>
</dbReference>
<dbReference type="PANTHER" id="PTHR23078:SF3">
    <property type="entry name" value="VESICLE-FUSING ATPASE"/>
    <property type="match status" value="1"/>
</dbReference>
<sequence length="396" mass="44462">MGGMTRMTLRNSYLFSTGGFKIKSLLHRRERKLDRRNVKVLIVVKTVPIFKHHDKNSSLPTYATITSNPSDYRTLTPNTSITFYKATNRPGKTKGSRKQAAAKDIIQPNFQDMAIGGLDREFRGIFHQAFGCQPGTQNRKGTPLPGPPGTGKTPTARQIDKMLKAKEPKDLNDPEILNGNEEARGRLRRESPAPGGIFEVTFVRRVLLTRVLFGARTVSKYTLRFPPDKFGRKQIPKIHTNRANENQLMDYDVDIRGLAAKTKNILEAEIAGSVKRASSFAFNRQVKVISKHQRCHRSDSSATNLTRYFLSSEVGEMPMQSALLAGKRPIRYSFVSIVFGSSASSIIQLPHHAPSIRREKDRPGRFSPVTCALAWPQNRFLQLLNVKASPSLYPFV</sequence>
<dbReference type="Proteomes" id="UP001412239">
    <property type="component" value="Unassembled WGS sequence"/>
</dbReference>
<feature type="region of interest" description="Disordered" evidence="5">
    <location>
        <begin position="131"/>
        <end position="155"/>
    </location>
</feature>
<proteinExistence type="inferred from homology"/>
<accession>A0A292Q7C3</accession>
<keyword evidence="4" id="KW-0931">ER-Golgi transport</keyword>
<protein>
    <recommendedName>
        <fullName evidence="4">Vesicular-fusion protein SEC18</fullName>
    </recommendedName>
</protein>
<dbReference type="Gene3D" id="1.10.8.60">
    <property type="match status" value="1"/>
</dbReference>
<keyword evidence="4" id="KW-0963">Cytoplasm</keyword>
<dbReference type="GO" id="GO:0016887">
    <property type="term" value="F:ATP hydrolysis activity"/>
    <property type="evidence" value="ECO:0007669"/>
    <property type="project" value="InterPro"/>
</dbReference>
<organism evidence="6 7">
    <name type="scientific">Tuber aestivum</name>
    <name type="common">summer truffle</name>
    <dbReference type="NCBI Taxonomy" id="59557"/>
    <lineage>
        <taxon>Eukaryota</taxon>
        <taxon>Fungi</taxon>
        <taxon>Dikarya</taxon>
        <taxon>Ascomycota</taxon>
        <taxon>Pezizomycotina</taxon>
        <taxon>Pezizomycetes</taxon>
        <taxon>Pezizales</taxon>
        <taxon>Tuberaceae</taxon>
        <taxon>Tuber</taxon>
    </lineage>
</organism>
<keyword evidence="3 4" id="KW-0067">ATP-binding</keyword>
<dbReference type="AlphaFoldDB" id="A0A292Q7C3"/>
<comment type="subcellular location">
    <subcellularLocation>
        <location evidence="4">Cytoplasm</location>
    </subcellularLocation>
</comment>
<evidence type="ECO:0000256" key="2">
    <source>
        <dbReference type="ARBA" id="ARBA00022741"/>
    </source>
</evidence>
<comment type="similarity">
    <text evidence="1 4">Belongs to the AAA ATPase family.</text>
</comment>
<dbReference type="InterPro" id="IPR039812">
    <property type="entry name" value="Vesicle-fus_ATPase"/>
</dbReference>
<evidence type="ECO:0000256" key="3">
    <source>
        <dbReference type="ARBA" id="ARBA00022840"/>
    </source>
</evidence>
<dbReference type="PANTHER" id="PTHR23078">
    <property type="entry name" value="VESICULAR-FUSION PROTEIN NSF"/>
    <property type="match status" value="1"/>
</dbReference>
<keyword evidence="7" id="KW-1185">Reference proteome</keyword>
<reference evidence="6" key="1">
    <citation type="submission" date="2015-10" db="EMBL/GenBank/DDBJ databases">
        <authorList>
            <person name="Regsiter A."/>
            <person name="william w."/>
        </authorList>
    </citation>
    <scope>NUCLEOTIDE SEQUENCE</scope>
    <source>
        <strain evidence="6">Montdore</strain>
    </source>
</reference>
<keyword evidence="4" id="KW-0813">Transport</keyword>
<dbReference type="GO" id="GO:0005524">
    <property type="term" value="F:ATP binding"/>
    <property type="evidence" value="ECO:0007669"/>
    <property type="project" value="UniProtKB-UniRule"/>
</dbReference>
<dbReference type="GO" id="GO:0043001">
    <property type="term" value="P:Golgi to plasma membrane protein transport"/>
    <property type="evidence" value="ECO:0007669"/>
    <property type="project" value="TreeGrafter"/>
</dbReference>
<keyword evidence="4" id="KW-0653">Protein transport</keyword>